<accession>A0A3P8G9M7</accession>
<gene>
    <name evidence="1" type="ORF">SMRZ_LOCUS19474</name>
</gene>
<protein>
    <submittedName>
        <fullName evidence="1">Uncharacterized protein</fullName>
    </submittedName>
</protein>
<dbReference type="AlphaFoldDB" id="A0A3P8G9M7"/>
<proteinExistence type="predicted"/>
<sequence>MCKRIKMIECTNPFGFTDSLLHYPKVLFSYKCYFSEIVYRNLASFTEQIRIYLKSEVLE</sequence>
<evidence type="ECO:0000313" key="2">
    <source>
        <dbReference type="Proteomes" id="UP000277204"/>
    </source>
</evidence>
<evidence type="ECO:0000313" key="1">
    <source>
        <dbReference type="EMBL" id="VDP31709.1"/>
    </source>
</evidence>
<keyword evidence="2" id="KW-1185">Reference proteome</keyword>
<reference evidence="1 2" key="1">
    <citation type="submission" date="2018-11" db="EMBL/GenBank/DDBJ databases">
        <authorList>
            <consortium name="Pathogen Informatics"/>
        </authorList>
    </citation>
    <scope>NUCLEOTIDE SEQUENCE [LARGE SCALE GENOMIC DNA]</scope>
    <source>
        <strain evidence="1 2">Zambia</strain>
    </source>
</reference>
<dbReference type="Proteomes" id="UP000277204">
    <property type="component" value="Unassembled WGS sequence"/>
</dbReference>
<dbReference type="EMBL" id="UZAI01017977">
    <property type="protein sequence ID" value="VDP31709.1"/>
    <property type="molecule type" value="Genomic_DNA"/>
</dbReference>
<name>A0A3P8G9M7_9TREM</name>
<organism evidence="1 2">
    <name type="scientific">Schistosoma margrebowiei</name>
    <dbReference type="NCBI Taxonomy" id="48269"/>
    <lineage>
        <taxon>Eukaryota</taxon>
        <taxon>Metazoa</taxon>
        <taxon>Spiralia</taxon>
        <taxon>Lophotrochozoa</taxon>
        <taxon>Platyhelminthes</taxon>
        <taxon>Trematoda</taxon>
        <taxon>Digenea</taxon>
        <taxon>Strigeidida</taxon>
        <taxon>Schistosomatoidea</taxon>
        <taxon>Schistosomatidae</taxon>
        <taxon>Schistosoma</taxon>
    </lineage>
</organism>